<protein>
    <submittedName>
        <fullName evidence="2">Uncharacterized protein</fullName>
    </submittedName>
</protein>
<feature type="compositionally biased region" description="Gly residues" evidence="1">
    <location>
        <begin position="181"/>
        <end position="193"/>
    </location>
</feature>
<name>A0A7W7SKL5_9ACTN</name>
<sequence>MTEFTDYRIGYSLETLDNIATRELDNHIKNCAAEAARWTELIRYLDETAHTLRNRIDNVGKHWGDAAFSELEGRVKTSIDGLISVRNAIASASLDKVFNDHLPVSIRSTQDRIRLQNAAYQLEREPFERNGQVLDKRPFEAASGVALNELALEYLVAEQAVRQLTEKLKWVGPRAHLSEVGPGGVMPGPGAMGGPNSAGPEETGGVDPASVPDTANGPNPSPTDPAADSPDQAESLLDGVPEALNALSQAMQSLAGTGSEVPNPVTLPVGEFDPADLASMSPEEYADYLDRMGASGLPSLAGGGTGGGGAAGMTAVSPVANPVPVGGSSGTPLPSSAMLATTGTPTGTTGPGAMPPMYPPNTQRTNSGGGIAPGAAEQAGTGSPRKRKPSGTPGVSLLGRAGRVDPAKDSLASPSSVAPHRRWDTATDTEPDTGPLLDEELWQVNQPDRRPTRHRAGH</sequence>
<organism evidence="2 3">
    <name type="scientific">Micromonospora polyrhachis</name>
    <dbReference type="NCBI Taxonomy" id="1282883"/>
    <lineage>
        <taxon>Bacteria</taxon>
        <taxon>Bacillati</taxon>
        <taxon>Actinomycetota</taxon>
        <taxon>Actinomycetes</taxon>
        <taxon>Micromonosporales</taxon>
        <taxon>Micromonosporaceae</taxon>
        <taxon>Micromonospora</taxon>
    </lineage>
</organism>
<gene>
    <name evidence="2" type="ORF">FHR38_000124</name>
</gene>
<proteinExistence type="predicted"/>
<comment type="caution">
    <text evidence="2">The sequence shown here is derived from an EMBL/GenBank/DDBJ whole genome shotgun (WGS) entry which is preliminary data.</text>
</comment>
<evidence type="ECO:0000313" key="2">
    <source>
        <dbReference type="EMBL" id="MBB4956391.1"/>
    </source>
</evidence>
<feature type="compositionally biased region" description="Acidic residues" evidence="1">
    <location>
        <begin position="427"/>
        <end position="441"/>
    </location>
</feature>
<feature type="region of interest" description="Disordered" evidence="1">
    <location>
        <begin position="176"/>
        <end position="233"/>
    </location>
</feature>
<feature type="region of interest" description="Disordered" evidence="1">
    <location>
        <begin position="323"/>
        <end position="458"/>
    </location>
</feature>
<dbReference type="RefSeq" id="WP_184531824.1">
    <property type="nucleotide sequence ID" value="NZ_JACHJW010000001.1"/>
</dbReference>
<reference evidence="2 3" key="1">
    <citation type="submission" date="2020-08" db="EMBL/GenBank/DDBJ databases">
        <title>Sequencing the genomes of 1000 actinobacteria strains.</title>
        <authorList>
            <person name="Klenk H.-P."/>
        </authorList>
    </citation>
    <scope>NUCLEOTIDE SEQUENCE [LARGE SCALE GENOMIC DNA]</scope>
    <source>
        <strain evidence="2 3">DSM 45886</strain>
    </source>
</reference>
<dbReference type="AlphaFoldDB" id="A0A7W7SKL5"/>
<feature type="compositionally biased region" description="Low complexity" evidence="1">
    <location>
        <begin position="340"/>
        <end position="352"/>
    </location>
</feature>
<accession>A0A7W7SKL5</accession>
<feature type="compositionally biased region" description="Low complexity" evidence="1">
    <location>
        <begin position="224"/>
        <end position="233"/>
    </location>
</feature>
<evidence type="ECO:0000256" key="1">
    <source>
        <dbReference type="SAM" id="MobiDB-lite"/>
    </source>
</evidence>
<evidence type="ECO:0000313" key="3">
    <source>
        <dbReference type="Proteomes" id="UP000578819"/>
    </source>
</evidence>
<dbReference type="EMBL" id="JACHJW010000001">
    <property type="protein sequence ID" value="MBB4956391.1"/>
    <property type="molecule type" value="Genomic_DNA"/>
</dbReference>
<keyword evidence="3" id="KW-1185">Reference proteome</keyword>
<dbReference type="Proteomes" id="UP000578819">
    <property type="component" value="Unassembled WGS sequence"/>
</dbReference>